<comment type="caution">
    <text evidence="1">The sequence shown here is derived from an EMBL/GenBank/DDBJ whole genome shotgun (WGS) entry which is preliminary data.</text>
</comment>
<protein>
    <submittedName>
        <fullName evidence="1">Uncharacterized protein</fullName>
    </submittedName>
</protein>
<evidence type="ECO:0000313" key="2">
    <source>
        <dbReference type="Proteomes" id="UP001145114"/>
    </source>
</evidence>
<sequence>LEEKDTEISRLRDKLKECQDRTDHLEKERETELQSLTTYIIELKSAFEDIKKKYIDEQVRSVRIEADTRKQLSKFYLAKIAELKANAESRLHEEQVWSETKSARKIDLLSRLKSPSRQNNVASTLALRQDSVNSDLSHAGNYDSDSYATQRGYGNDSLGITPSSSIEPGRGAEAVQDFTPARLHAELTTMRAQYKYLQEQLDISEKTRKRVTESLERVQARLESAQAEAQAMRNERLELARREIEERDKHWSVQVESLKEVLGRMERESRESRRQWE</sequence>
<keyword evidence="2" id="KW-1185">Reference proteome</keyword>
<feature type="non-terminal residue" evidence="1">
    <location>
        <position position="277"/>
    </location>
</feature>
<gene>
    <name evidence="1" type="ORF">EV182_006973</name>
</gene>
<proteinExistence type="predicted"/>
<accession>A0ACC1HDX6</accession>
<dbReference type="Proteomes" id="UP001145114">
    <property type="component" value="Unassembled WGS sequence"/>
</dbReference>
<reference evidence="1" key="1">
    <citation type="submission" date="2022-06" db="EMBL/GenBank/DDBJ databases">
        <title>Phylogenomic reconstructions and comparative analyses of Kickxellomycotina fungi.</title>
        <authorList>
            <person name="Reynolds N.K."/>
            <person name="Stajich J.E."/>
            <person name="Barry K."/>
            <person name="Grigoriev I.V."/>
            <person name="Crous P."/>
            <person name="Smith M.E."/>
        </authorList>
    </citation>
    <scope>NUCLEOTIDE SEQUENCE</scope>
    <source>
        <strain evidence="1">RSA 2271</strain>
    </source>
</reference>
<dbReference type="EMBL" id="JAMZIH010008207">
    <property type="protein sequence ID" value="KAJ1672544.1"/>
    <property type="molecule type" value="Genomic_DNA"/>
</dbReference>
<organism evidence="1 2">
    <name type="scientific">Spiromyces aspiralis</name>
    <dbReference type="NCBI Taxonomy" id="68401"/>
    <lineage>
        <taxon>Eukaryota</taxon>
        <taxon>Fungi</taxon>
        <taxon>Fungi incertae sedis</taxon>
        <taxon>Zoopagomycota</taxon>
        <taxon>Kickxellomycotina</taxon>
        <taxon>Kickxellomycetes</taxon>
        <taxon>Kickxellales</taxon>
        <taxon>Kickxellaceae</taxon>
        <taxon>Spiromyces</taxon>
    </lineage>
</organism>
<feature type="non-terminal residue" evidence="1">
    <location>
        <position position="1"/>
    </location>
</feature>
<evidence type="ECO:0000313" key="1">
    <source>
        <dbReference type="EMBL" id="KAJ1672544.1"/>
    </source>
</evidence>
<name>A0ACC1HDX6_9FUNG</name>